<dbReference type="PANTHER" id="PTHR30026">
    <property type="entry name" value="OUTER MEMBRANE PROTEIN TOLC"/>
    <property type="match status" value="1"/>
</dbReference>
<gene>
    <name evidence="9" type="ORF">GCM10023186_04410</name>
</gene>
<evidence type="ECO:0000256" key="5">
    <source>
        <dbReference type="ARBA" id="ARBA00022692"/>
    </source>
</evidence>
<dbReference type="InterPro" id="IPR003423">
    <property type="entry name" value="OMP_efflux"/>
</dbReference>
<keyword evidence="3" id="KW-0813">Transport</keyword>
<keyword evidence="5" id="KW-0812">Transmembrane</keyword>
<protein>
    <submittedName>
        <fullName evidence="9">TolC family protein</fullName>
    </submittedName>
</protein>
<dbReference type="Proteomes" id="UP001500454">
    <property type="component" value="Unassembled WGS sequence"/>
</dbReference>
<dbReference type="RefSeq" id="WP_345220955.1">
    <property type="nucleotide sequence ID" value="NZ_BAABHA010000001.1"/>
</dbReference>
<dbReference type="Gene3D" id="1.20.1600.10">
    <property type="entry name" value="Outer membrane efflux proteins (OEP)"/>
    <property type="match status" value="1"/>
</dbReference>
<evidence type="ECO:0000313" key="10">
    <source>
        <dbReference type="Proteomes" id="UP001500454"/>
    </source>
</evidence>
<feature type="coiled-coil region" evidence="8">
    <location>
        <begin position="366"/>
        <end position="408"/>
    </location>
</feature>
<keyword evidence="8" id="KW-0175">Coiled coil</keyword>
<evidence type="ECO:0000256" key="7">
    <source>
        <dbReference type="ARBA" id="ARBA00023237"/>
    </source>
</evidence>
<dbReference type="Pfam" id="PF02321">
    <property type="entry name" value="OEP"/>
    <property type="match status" value="2"/>
</dbReference>
<organism evidence="9 10">
    <name type="scientific">Hymenobacter koreensis</name>
    <dbReference type="NCBI Taxonomy" id="1084523"/>
    <lineage>
        <taxon>Bacteria</taxon>
        <taxon>Pseudomonadati</taxon>
        <taxon>Bacteroidota</taxon>
        <taxon>Cytophagia</taxon>
        <taxon>Cytophagales</taxon>
        <taxon>Hymenobacteraceae</taxon>
        <taxon>Hymenobacter</taxon>
    </lineage>
</organism>
<evidence type="ECO:0000256" key="3">
    <source>
        <dbReference type="ARBA" id="ARBA00022448"/>
    </source>
</evidence>
<evidence type="ECO:0000256" key="1">
    <source>
        <dbReference type="ARBA" id="ARBA00004442"/>
    </source>
</evidence>
<name>A0ABP8IUB4_9BACT</name>
<evidence type="ECO:0000256" key="6">
    <source>
        <dbReference type="ARBA" id="ARBA00023136"/>
    </source>
</evidence>
<dbReference type="InterPro" id="IPR051906">
    <property type="entry name" value="TolC-like"/>
</dbReference>
<keyword evidence="7" id="KW-0998">Cell outer membrane</keyword>
<comment type="similarity">
    <text evidence="2">Belongs to the outer membrane factor (OMF) (TC 1.B.17) family.</text>
</comment>
<dbReference type="PANTHER" id="PTHR30026:SF20">
    <property type="entry name" value="OUTER MEMBRANE PROTEIN TOLC"/>
    <property type="match status" value="1"/>
</dbReference>
<proteinExistence type="inferred from homology"/>
<keyword evidence="4" id="KW-1134">Transmembrane beta strand</keyword>
<evidence type="ECO:0000256" key="8">
    <source>
        <dbReference type="SAM" id="Coils"/>
    </source>
</evidence>
<comment type="caution">
    <text evidence="9">The sequence shown here is derived from an EMBL/GenBank/DDBJ whole genome shotgun (WGS) entry which is preliminary data.</text>
</comment>
<keyword evidence="10" id="KW-1185">Reference proteome</keyword>
<evidence type="ECO:0000313" key="9">
    <source>
        <dbReference type="EMBL" id="GAA4373622.1"/>
    </source>
</evidence>
<comment type="subcellular location">
    <subcellularLocation>
        <location evidence="1">Cell outer membrane</location>
    </subcellularLocation>
</comment>
<keyword evidence="6" id="KW-0472">Membrane</keyword>
<dbReference type="SUPFAM" id="SSF56954">
    <property type="entry name" value="Outer membrane efflux proteins (OEP)"/>
    <property type="match status" value="1"/>
</dbReference>
<accession>A0ABP8IUB4</accession>
<evidence type="ECO:0000256" key="4">
    <source>
        <dbReference type="ARBA" id="ARBA00022452"/>
    </source>
</evidence>
<sequence length="479" mass="52907">MPSSTLALKIIPVLRSFSFIVLLLAPLLALAQQRPVKPNPGDQLAKPATVAPAPALSLEEAIRLGLENNYGIRIAQRDERIATNNVTRGNAGQLPTVNGNFTRNYTINNVRQESSARPDPSIATGARSNQLNTNVALTWTVFDGLGMFIAYDRLRTLELQQQQITRNTVEQTVANITDAYFAVVRESGRIRAFEEALKIGQARIDLTQARVNVGVAAKVELLTAQVDFNADRAALIQQQEALATAKVNLNNLLARKPETDLAPADSIVVNRDLRKDAVVTGIVQRNPQLQVARLGVDVANYDRRLVTASRFPQVGLTSGYGLNRNVNGAAFFGSALVTNTGRTQGFNYGVVATVPIFDGFNRRRLEQNARINIEQSQLQLEQTQLDLNSQAEQAYLQYQNRLQTLDLEEANIQLARQNVAITLERYRLGLLTPLALREAQRNQIDAENRLLDARFNAKQAETTLRQLSGELVQQAPQAK</sequence>
<evidence type="ECO:0000256" key="2">
    <source>
        <dbReference type="ARBA" id="ARBA00007613"/>
    </source>
</evidence>
<reference evidence="10" key="1">
    <citation type="journal article" date="2019" name="Int. J. Syst. Evol. Microbiol.">
        <title>The Global Catalogue of Microorganisms (GCM) 10K type strain sequencing project: providing services to taxonomists for standard genome sequencing and annotation.</title>
        <authorList>
            <consortium name="The Broad Institute Genomics Platform"/>
            <consortium name="The Broad Institute Genome Sequencing Center for Infectious Disease"/>
            <person name="Wu L."/>
            <person name="Ma J."/>
        </authorList>
    </citation>
    <scope>NUCLEOTIDE SEQUENCE [LARGE SCALE GENOMIC DNA]</scope>
    <source>
        <strain evidence="10">JCM 17924</strain>
    </source>
</reference>
<dbReference type="EMBL" id="BAABHA010000001">
    <property type="protein sequence ID" value="GAA4373622.1"/>
    <property type="molecule type" value="Genomic_DNA"/>
</dbReference>